<organism evidence="1 2">
    <name type="scientific">Allacma fusca</name>
    <dbReference type="NCBI Taxonomy" id="39272"/>
    <lineage>
        <taxon>Eukaryota</taxon>
        <taxon>Metazoa</taxon>
        <taxon>Ecdysozoa</taxon>
        <taxon>Arthropoda</taxon>
        <taxon>Hexapoda</taxon>
        <taxon>Collembola</taxon>
        <taxon>Symphypleona</taxon>
        <taxon>Sminthuridae</taxon>
        <taxon>Allacma</taxon>
    </lineage>
</organism>
<dbReference type="EMBL" id="CAJVCH010408607">
    <property type="protein sequence ID" value="CAG7817984.1"/>
    <property type="molecule type" value="Genomic_DNA"/>
</dbReference>
<keyword evidence="2" id="KW-1185">Reference proteome</keyword>
<evidence type="ECO:0000313" key="1">
    <source>
        <dbReference type="EMBL" id="CAG7817984.1"/>
    </source>
</evidence>
<reference evidence="1" key="1">
    <citation type="submission" date="2021-06" db="EMBL/GenBank/DDBJ databases">
        <authorList>
            <person name="Hodson N. C."/>
            <person name="Mongue J. A."/>
            <person name="Jaron S. K."/>
        </authorList>
    </citation>
    <scope>NUCLEOTIDE SEQUENCE</scope>
</reference>
<gene>
    <name evidence="1" type="ORF">AFUS01_LOCUS28519</name>
</gene>
<sequence>MLLPELDFIIH</sequence>
<proteinExistence type="predicted"/>
<protein>
    <submittedName>
        <fullName evidence="1">Uncharacterized protein</fullName>
    </submittedName>
</protein>
<name>A0A8J2L8X9_9HEXA</name>
<evidence type="ECO:0000313" key="2">
    <source>
        <dbReference type="Proteomes" id="UP000708208"/>
    </source>
</evidence>
<feature type="non-terminal residue" evidence="1">
    <location>
        <position position="1"/>
    </location>
</feature>
<dbReference type="Proteomes" id="UP000708208">
    <property type="component" value="Unassembled WGS sequence"/>
</dbReference>
<accession>A0A8J2L8X9</accession>
<comment type="caution">
    <text evidence="1">The sequence shown here is derived from an EMBL/GenBank/DDBJ whole genome shotgun (WGS) entry which is preliminary data.</text>
</comment>